<dbReference type="GO" id="GO:0048038">
    <property type="term" value="F:quinone binding"/>
    <property type="evidence" value="ECO:0007669"/>
    <property type="project" value="TreeGrafter"/>
</dbReference>
<dbReference type="PRINTS" id="PR00080">
    <property type="entry name" value="SDRFAMILY"/>
</dbReference>
<dbReference type="PANTHER" id="PTHR42760">
    <property type="entry name" value="SHORT-CHAIN DEHYDROGENASES/REDUCTASES FAMILY MEMBER"/>
    <property type="match status" value="1"/>
</dbReference>
<reference evidence="3 4" key="1">
    <citation type="journal article" date="2020" name="Carbohydr. Polym.">
        <title>Characterization and optimization of production of bacterial cellulose from strain CGMCC 17276 based on whole-genome analysis.</title>
        <authorList>
            <person name="Lu T."/>
            <person name="Gao H."/>
            <person name="Liao B."/>
            <person name="Wu J."/>
            <person name="Zhang W."/>
            <person name="Huang J."/>
            <person name="Liu M."/>
            <person name="Huang J."/>
            <person name="Chang Z."/>
            <person name="Jin M."/>
            <person name="Yi Z."/>
            <person name="Jiang D."/>
        </authorList>
    </citation>
    <scope>NUCLEOTIDE SEQUENCE [LARGE SCALE GENOMIC DNA]</scope>
    <source>
        <strain evidence="3 4">CGMCC 17276</strain>
    </source>
</reference>
<evidence type="ECO:0000256" key="1">
    <source>
        <dbReference type="ARBA" id="ARBA00006484"/>
    </source>
</evidence>
<dbReference type="OrthoDB" id="154414at2"/>
<dbReference type="Gene3D" id="3.40.50.720">
    <property type="entry name" value="NAD(P)-binding Rossmann-like Domain"/>
    <property type="match status" value="1"/>
</dbReference>
<proteinExistence type="inferred from homology"/>
<protein>
    <submittedName>
        <fullName evidence="3">SDR family oxidoreductase</fullName>
    </submittedName>
</protein>
<keyword evidence="2" id="KW-0560">Oxidoreductase</keyword>
<sequence length="245" mass="24843">MRIGIVTGGAAGLGADIAIALHAAGMKVVIADIDAEAAARTAQKLDPSGNTAWGLGMDVGCEKAVQAAVDTIVAAWGAPWLLVNNASIMQACPVLDIALDSFDAVMRVNLRGTFITSQIIGRIMRAQGAGRIVNIASLAGQNGGTATGAHYAASKGGVLTLTKVFARDLAPHGVMVNAISPGPLELPSVENTVGAEKAQAIRSALPGGRLGDPGYIAAMVIMLAREDAAAMTGATVDINSGLYMR</sequence>
<dbReference type="InterPro" id="IPR036291">
    <property type="entry name" value="NAD(P)-bd_dom_sf"/>
</dbReference>
<dbReference type="SUPFAM" id="SSF51735">
    <property type="entry name" value="NAD(P)-binding Rossmann-fold domains"/>
    <property type="match status" value="1"/>
</dbReference>
<accession>A0A857FSI8</accession>
<dbReference type="InterPro" id="IPR002347">
    <property type="entry name" value="SDR_fam"/>
</dbReference>
<name>A0A857FSI8_KOMXY</name>
<dbReference type="PRINTS" id="PR00081">
    <property type="entry name" value="GDHRDH"/>
</dbReference>
<dbReference type="EMBL" id="CP041348">
    <property type="protein sequence ID" value="QHC37182.1"/>
    <property type="molecule type" value="Genomic_DNA"/>
</dbReference>
<dbReference type="PANTHER" id="PTHR42760:SF133">
    <property type="entry name" value="3-OXOACYL-[ACYL-CARRIER-PROTEIN] REDUCTASE"/>
    <property type="match status" value="1"/>
</dbReference>
<dbReference type="Pfam" id="PF13561">
    <property type="entry name" value="adh_short_C2"/>
    <property type="match status" value="1"/>
</dbReference>
<dbReference type="Proteomes" id="UP000464674">
    <property type="component" value="Chromosome"/>
</dbReference>
<dbReference type="AlphaFoldDB" id="A0A857FSI8"/>
<evidence type="ECO:0000313" key="3">
    <source>
        <dbReference type="EMBL" id="QHC37182.1"/>
    </source>
</evidence>
<dbReference type="PROSITE" id="PS00061">
    <property type="entry name" value="ADH_SHORT"/>
    <property type="match status" value="1"/>
</dbReference>
<dbReference type="RefSeq" id="WP_159263882.1">
    <property type="nucleotide sequence ID" value="NZ_CP041348.1"/>
</dbReference>
<dbReference type="GO" id="GO:0016616">
    <property type="term" value="F:oxidoreductase activity, acting on the CH-OH group of donors, NAD or NADP as acceptor"/>
    <property type="evidence" value="ECO:0007669"/>
    <property type="project" value="TreeGrafter"/>
</dbReference>
<gene>
    <name evidence="3" type="ORF">FMA36_11295</name>
</gene>
<organism evidence="3 4">
    <name type="scientific">Komagataeibacter xylinus</name>
    <name type="common">Gluconacetobacter xylinus</name>
    <dbReference type="NCBI Taxonomy" id="28448"/>
    <lineage>
        <taxon>Bacteria</taxon>
        <taxon>Pseudomonadati</taxon>
        <taxon>Pseudomonadota</taxon>
        <taxon>Alphaproteobacteria</taxon>
        <taxon>Acetobacterales</taxon>
        <taxon>Acetobacteraceae</taxon>
        <taxon>Komagataeibacter</taxon>
    </lineage>
</organism>
<dbReference type="GO" id="GO:0006633">
    <property type="term" value="P:fatty acid biosynthetic process"/>
    <property type="evidence" value="ECO:0007669"/>
    <property type="project" value="TreeGrafter"/>
</dbReference>
<evidence type="ECO:0000256" key="2">
    <source>
        <dbReference type="ARBA" id="ARBA00023002"/>
    </source>
</evidence>
<comment type="similarity">
    <text evidence="1">Belongs to the short-chain dehydrogenases/reductases (SDR) family.</text>
</comment>
<dbReference type="InterPro" id="IPR020904">
    <property type="entry name" value="Sc_DH/Rdtase_CS"/>
</dbReference>
<dbReference type="FunFam" id="3.40.50.720:FF:000084">
    <property type="entry name" value="Short-chain dehydrogenase reductase"/>
    <property type="match status" value="1"/>
</dbReference>
<evidence type="ECO:0000313" key="4">
    <source>
        <dbReference type="Proteomes" id="UP000464674"/>
    </source>
</evidence>